<proteinExistence type="predicted"/>
<reference evidence="2" key="1">
    <citation type="submission" date="2022-11" db="EMBL/GenBank/DDBJ databases">
        <authorList>
            <person name="Graham C."/>
            <person name="Newman J.D."/>
        </authorList>
    </citation>
    <scope>NUCLEOTIDE SEQUENCE</scope>
    <source>
        <strain evidence="2">DSM 19486</strain>
    </source>
</reference>
<dbReference type="GO" id="GO:0005524">
    <property type="term" value="F:ATP binding"/>
    <property type="evidence" value="ECO:0007669"/>
    <property type="project" value="InterPro"/>
</dbReference>
<dbReference type="EMBL" id="JAPJUH010000001">
    <property type="protein sequence ID" value="MCX3263718.1"/>
    <property type="molecule type" value="Genomic_DNA"/>
</dbReference>
<dbReference type="PANTHER" id="PTHR43581">
    <property type="entry name" value="ATP/GTP PHOSPHATASE"/>
    <property type="match status" value="1"/>
</dbReference>
<comment type="caution">
    <text evidence="2">The sequence shown here is derived from an EMBL/GenBank/DDBJ whole genome shotgun (WGS) entry which is preliminary data.</text>
</comment>
<keyword evidence="3" id="KW-1185">Reference proteome</keyword>
<gene>
    <name evidence="2" type="ORF">OQZ29_03120</name>
</gene>
<protein>
    <submittedName>
        <fullName evidence="2">AAA family ATPase</fullName>
    </submittedName>
</protein>
<evidence type="ECO:0000313" key="3">
    <source>
        <dbReference type="Proteomes" id="UP001142592"/>
    </source>
</evidence>
<dbReference type="InterPro" id="IPR003959">
    <property type="entry name" value="ATPase_AAA_core"/>
</dbReference>
<feature type="domain" description="ATPase AAA-type core" evidence="1">
    <location>
        <begin position="281"/>
        <end position="324"/>
    </location>
</feature>
<dbReference type="Pfam" id="PF13304">
    <property type="entry name" value="AAA_21"/>
    <property type="match status" value="1"/>
</dbReference>
<dbReference type="Proteomes" id="UP001142592">
    <property type="component" value="Unassembled WGS sequence"/>
</dbReference>
<accession>A0A9X3DDA3</accession>
<sequence length="417" mass="47741">MSRIKIQNFGPIRKGFLSETDKGEELGWININKVTVLIGAQGAGKSTVAKLISTLAWIEKALMRGEISLEHIYRQGWFRERCAYQNIQQYLKKSTYIAYQGAGLNFEYRYGKITIEAFDPEVFKSPKIMYVPAERNLTSAVKNLEDLKGLPSTLYTFAEEFTDAMSELTSSIDLPINDARIMYDSISETPILSGKGYRINLSEASSGFQSLVPLFVVTRYLMGSIQSRDDNHRNPLSIKISKKMRKEANEVLNNNKIAEGLKRIYLERLTSKYYYSLFFNIVEEPEQNLYPSSQRKVLNMLLEFNNMRADNVLVLTTHSPYIVNYLTLAVKAGEISDKYRNVFTDELRNDFEKIIPAGASISHNELTIYELSEETGIIRMLPNEYGIPSDDNWLNRELGNTNDLFSDLLLLQQKLSR</sequence>
<dbReference type="GO" id="GO:0016887">
    <property type="term" value="F:ATP hydrolysis activity"/>
    <property type="evidence" value="ECO:0007669"/>
    <property type="project" value="InterPro"/>
</dbReference>
<evidence type="ECO:0000259" key="1">
    <source>
        <dbReference type="Pfam" id="PF13304"/>
    </source>
</evidence>
<organism evidence="2 3">
    <name type="scientific">Pedobacter agri</name>
    <dbReference type="NCBI Taxonomy" id="454586"/>
    <lineage>
        <taxon>Bacteria</taxon>
        <taxon>Pseudomonadati</taxon>
        <taxon>Bacteroidota</taxon>
        <taxon>Sphingobacteriia</taxon>
        <taxon>Sphingobacteriales</taxon>
        <taxon>Sphingobacteriaceae</taxon>
        <taxon>Pedobacter</taxon>
    </lineage>
</organism>
<dbReference type="SUPFAM" id="SSF52540">
    <property type="entry name" value="P-loop containing nucleoside triphosphate hydrolases"/>
    <property type="match status" value="1"/>
</dbReference>
<name>A0A9X3DDA3_9SPHI</name>
<dbReference type="InterPro" id="IPR027417">
    <property type="entry name" value="P-loop_NTPase"/>
</dbReference>
<dbReference type="PANTHER" id="PTHR43581:SF4">
    <property type="entry name" value="ATP_GTP PHOSPHATASE"/>
    <property type="match status" value="1"/>
</dbReference>
<dbReference type="InterPro" id="IPR051396">
    <property type="entry name" value="Bact_Antivir_Def_Nuclease"/>
</dbReference>
<dbReference type="AlphaFoldDB" id="A0A9X3DDA3"/>
<evidence type="ECO:0000313" key="2">
    <source>
        <dbReference type="EMBL" id="MCX3263718.1"/>
    </source>
</evidence>
<dbReference type="Gene3D" id="3.40.50.300">
    <property type="entry name" value="P-loop containing nucleotide triphosphate hydrolases"/>
    <property type="match status" value="1"/>
</dbReference>
<dbReference type="RefSeq" id="WP_010601108.1">
    <property type="nucleotide sequence ID" value="NZ_JAPJUH010000001.1"/>
</dbReference>